<sequence length="54" mass="5731">MSGQTAQDVLRPRLKALIAQAESDGIAPDVTIALLLNLLETEDFGVPTPPEEDA</sequence>
<dbReference type="Proteomes" id="UP000664771">
    <property type="component" value="Unassembled WGS sequence"/>
</dbReference>
<evidence type="ECO:0000313" key="1">
    <source>
        <dbReference type="EMBL" id="MBO1359711.1"/>
    </source>
</evidence>
<keyword evidence="2" id="KW-1185">Reference proteome</keyword>
<proteinExistence type="predicted"/>
<accession>A0ABS3LUX6</accession>
<gene>
    <name evidence="1" type="ORF">J2D73_07870</name>
</gene>
<organism evidence="1 2">
    <name type="scientific">Acetobacter sacchari</name>
    <dbReference type="NCBI Taxonomy" id="2661687"/>
    <lineage>
        <taxon>Bacteria</taxon>
        <taxon>Pseudomonadati</taxon>
        <taxon>Pseudomonadota</taxon>
        <taxon>Alphaproteobacteria</taxon>
        <taxon>Acetobacterales</taxon>
        <taxon>Acetobacteraceae</taxon>
        <taxon>Acetobacter</taxon>
    </lineage>
</organism>
<comment type="caution">
    <text evidence="1">The sequence shown here is derived from an EMBL/GenBank/DDBJ whole genome shotgun (WGS) entry which is preliminary data.</text>
</comment>
<name>A0ABS3LUX6_9PROT</name>
<dbReference type="RefSeq" id="WP_207881053.1">
    <property type="nucleotide sequence ID" value="NZ_JAFVMF010000007.1"/>
</dbReference>
<dbReference type="EMBL" id="JAFVMF010000007">
    <property type="protein sequence ID" value="MBO1359711.1"/>
    <property type="molecule type" value="Genomic_DNA"/>
</dbReference>
<evidence type="ECO:0000313" key="2">
    <source>
        <dbReference type="Proteomes" id="UP000664771"/>
    </source>
</evidence>
<protein>
    <submittedName>
        <fullName evidence="1">Uncharacterized protein</fullName>
    </submittedName>
</protein>
<reference evidence="1 2" key="1">
    <citation type="submission" date="2021-03" db="EMBL/GenBank/DDBJ databases">
        <title>The complete genome sequence of Acetobacter sacchari TBRC 11175.</title>
        <authorList>
            <person name="Charoenyingcharoen P."/>
            <person name="Yukphan P."/>
        </authorList>
    </citation>
    <scope>NUCLEOTIDE SEQUENCE [LARGE SCALE GENOMIC DNA]</scope>
    <source>
        <strain evidence="1 2">TBRC 11175</strain>
    </source>
</reference>